<accession>T1IEP3</accession>
<dbReference type="VEuPathDB" id="VectorBase:RPRC014762"/>
<dbReference type="EnsemblMetazoa" id="RPRC014762-RA">
    <property type="protein sequence ID" value="RPRC014762-PA"/>
    <property type="gene ID" value="RPRC014762"/>
</dbReference>
<dbReference type="InParanoid" id="T1IEP3"/>
<dbReference type="EMBL" id="ACPB03022028">
    <property type="status" value="NOT_ANNOTATED_CDS"/>
    <property type="molecule type" value="Genomic_DNA"/>
</dbReference>
<dbReference type="Proteomes" id="UP000015103">
    <property type="component" value="Unassembled WGS sequence"/>
</dbReference>
<proteinExistence type="predicted"/>
<evidence type="ECO:0000313" key="2">
    <source>
        <dbReference type="Proteomes" id="UP000015103"/>
    </source>
</evidence>
<name>T1IEP3_RHOPR</name>
<dbReference type="AlphaFoldDB" id="T1IEP3"/>
<sequence>MIFLESKKYWCSLEVSEEESILCGRKSQILDFSITYINVTLLALFVIFNMRTVDNIANGISIPFFNSLYTDASF</sequence>
<protein>
    <submittedName>
        <fullName evidence="1">Uncharacterized protein</fullName>
    </submittedName>
</protein>
<evidence type="ECO:0000313" key="1">
    <source>
        <dbReference type="EnsemblMetazoa" id="RPRC014762-PA"/>
    </source>
</evidence>
<dbReference type="HOGENOM" id="CLU_2690879_0_0_1"/>
<keyword evidence="2" id="KW-1185">Reference proteome</keyword>
<reference evidence="1" key="1">
    <citation type="submission" date="2015-05" db="UniProtKB">
        <authorList>
            <consortium name="EnsemblMetazoa"/>
        </authorList>
    </citation>
    <scope>IDENTIFICATION</scope>
</reference>
<organism evidence="1 2">
    <name type="scientific">Rhodnius prolixus</name>
    <name type="common">Triatomid bug</name>
    <dbReference type="NCBI Taxonomy" id="13249"/>
    <lineage>
        <taxon>Eukaryota</taxon>
        <taxon>Metazoa</taxon>
        <taxon>Ecdysozoa</taxon>
        <taxon>Arthropoda</taxon>
        <taxon>Hexapoda</taxon>
        <taxon>Insecta</taxon>
        <taxon>Pterygota</taxon>
        <taxon>Neoptera</taxon>
        <taxon>Paraneoptera</taxon>
        <taxon>Hemiptera</taxon>
        <taxon>Heteroptera</taxon>
        <taxon>Panheteroptera</taxon>
        <taxon>Cimicomorpha</taxon>
        <taxon>Reduviidae</taxon>
        <taxon>Triatominae</taxon>
        <taxon>Rhodnius</taxon>
    </lineage>
</organism>